<dbReference type="InterPro" id="IPR003736">
    <property type="entry name" value="PAAI_dom"/>
</dbReference>
<dbReference type="GO" id="GO:0016289">
    <property type="term" value="F:acyl-CoA hydrolase activity"/>
    <property type="evidence" value="ECO:0007669"/>
    <property type="project" value="TreeGrafter"/>
</dbReference>
<dbReference type="Pfam" id="PF03061">
    <property type="entry name" value="4HBT"/>
    <property type="match status" value="1"/>
</dbReference>
<dbReference type="InterPro" id="IPR006683">
    <property type="entry name" value="Thioestr_dom"/>
</dbReference>
<dbReference type="InterPro" id="IPR029069">
    <property type="entry name" value="HotDog_dom_sf"/>
</dbReference>
<evidence type="ECO:0000259" key="2">
    <source>
        <dbReference type="Pfam" id="PF03061"/>
    </source>
</evidence>
<dbReference type="CDD" id="cd03443">
    <property type="entry name" value="PaaI_thioesterase"/>
    <property type="match status" value="1"/>
</dbReference>
<name>A0A7C4NSA4_9BACT</name>
<feature type="domain" description="Thioesterase" evidence="2">
    <location>
        <begin position="56"/>
        <end position="124"/>
    </location>
</feature>
<dbReference type="Gene3D" id="3.10.129.10">
    <property type="entry name" value="Hotdog Thioesterase"/>
    <property type="match status" value="1"/>
</dbReference>
<dbReference type="SUPFAM" id="SSF54637">
    <property type="entry name" value="Thioesterase/thiol ester dehydrase-isomerase"/>
    <property type="match status" value="1"/>
</dbReference>
<evidence type="ECO:0000256" key="1">
    <source>
        <dbReference type="ARBA" id="ARBA00022801"/>
    </source>
</evidence>
<proteinExistence type="predicted"/>
<keyword evidence="1" id="KW-0378">Hydrolase</keyword>
<accession>A0A7C4NSA4</accession>
<reference evidence="3" key="1">
    <citation type="journal article" date="2020" name="mSystems">
        <title>Genome- and Community-Level Interaction Insights into Carbon Utilization and Element Cycling Functions of Hydrothermarchaeota in Hydrothermal Sediment.</title>
        <authorList>
            <person name="Zhou Z."/>
            <person name="Liu Y."/>
            <person name="Xu W."/>
            <person name="Pan J."/>
            <person name="Luo Z.H."/>
            <person name="Li M."/>
        </authorList>
    </citation>
    <scope>NUCLEOTIDE SEQUENCE [LARGE SCALE GENOMIC DNA]</scope>
    <source>
        <strain evidence="3">SpSt-6</strain>
    </source>
</reference>
<dbReference type="EMBL" id="DSZN01000004">
    <property type="protein sequence ID" value="HGQ84857.1"/>
    <property type="molecule type" value="Genomic_DNA"/>
</dbReference>
<sequence>MKGQEKEKVWKIAKFMREKDKVAVWLNVDLIEVDLGYALIGMKVREDMLNAAKVCQGGAIFSFADFAFAIASNSHGRLALAISSTIYFSSSAKEGEYLYAEAKELSLTKRTGLYEVKVFEKESKRLIAHFTGQVYRKEETLIGDFS</sequence>
<organism evidence="3">
    <name type="scientific">Thermodesulfobacterium geofontis</name>
    <dbReference type="NCBI Taxonomy" id="1295609"/>
    <lineage>
        <taxon>Bacteria</taxon>
        <taxon>Pseudomonadati</taxon>
        <taxon>Thermodesulfobacteriota</taxon>
        <taxon>Thermodesulfobacteria</taxon>
        <taxon>Thermodesulfobacteriales</taxon>
        <taxon>Thermodesulfobacteriaceae</taxon>
        <taxon>Thermodesulfobacterium</taxon>
    </lineage>
</organism>
<dbReference type="AlphaFoldDB" id="A0A7C4NSA4"/>
<evidence type="ECO:0000313" key="3">
    <source>
        <dbReference type="EMBL" id="HGQ84857.1"/>
    </source>
</evidence>
<dbReference type="InterPro" id="IPR052723">
    <property type="entry name" value="Acyl-CoA_thioesterase_PaaI"/>
</dbReference>
<dbReference type="PANTHER" id="PTHR42856">
    <property type="entry name" value="ACYL-COENZYME A THIOESTERASE PAAI"/>
    <property type="match status" value="1"/>
</dbReference>
<protein>
    <submittedName>
        <fullName evidence="3">Hotdog fold thioesterase</fullName>
    </submittedName>
</protein>
<dbReference type="NCBIfam" id="TIGR00369">
    <property type="entry name" value="unchar_dom_1"/>
    <property type="match status" value="1"/>
</dbReference>
<comment type="caution">
    <text evidence="3">The sequence shown here is derived from an EMBL/GenBank/DDBJ whole genome shotgun (WGS) entry which is preliminary data.</text>
</comment>
<dbReference type="PANTHER" id="PTHR42856:SF1">
    <property type="entry name" value="ACYL-COENZYME A THIOESTERASE PAAI"/>
    <property type="match status" value="1"/>
</dbReference>
<gene>
    <name evidence="3" type="ORF">ENT66_00135</name>
</gene>